<feature type="domain" description="Cupin type-2" evidence="1">
    <location>
        <begin position="116"/>
        <end position="177"/>
    </location>
</feature>
<reference evidence="2" key="2">
    <citation type="submission" date="2023-07" db="EMBL/GenBank/DDBJ databases">
        <authorList>
            <person name="Shen H."/>
        </authorList>
    </citation>
    <scope>NUCLEOTIDE SEQUENCE</scope>
    <source>
        <strain evidence="2">TNR-22</strain>
    </source>
</reference>
<dbReference type="Pfam" id="PF07883">
    <property type="entry name" value="Cupin_2"/>
    <property type="match status" value="1"/>
</dbReference>
<reference evidence="2" key="1">
    <citation type="journal article" date="2015" name="Int. J. Syst. Evol. Microbiol.">
        <title>Rhizobium alvei sp. nov., isolated from a freshwater river.</title>
        <authorList>
            <person name="Sheu S.Y."/>
            <person name="Huang H.W."/>
            <person name="Young C.C."/>
            <person name="Chen W.M."/>
        </authorList>
    </citation>
    <scope>NUCLEOTIDE SEQUENCE</scope>
    <source>
        <strain evidence="2">TNR-22</strain>
    </source>
</reference>
<dbReference type="InterPro" id="IPR014710">
    <property type="entry name" value="RmlC-like_jellyroll"/>
</dbReference>
<dbReference type="PANTHER" id="PTHR36156">
    <property type="entry name" value="SLR2101 PROTEIN"/>
    <property type="match status" value="1"/>
</dbReference>
<evidence type="ECO:0000313" key="3">
    <source>
        <dbReference type="Proteomes" id="UP001174932"/>
    </source>
</evidence>
<dbReference type="InterPro" id="IPR011051">
    <property type="entry name" value="RmlC_Cupin_sf"/>
</dbReference>
<organism evidence="2 3">
    <name type="scientific">Rhizobium alvei</name>
    <dbReference type="NCBI Taxonomy" id="1132659"/>
    <lineage>
        <taxon>Bacteria</taxon>
        <taxon>Pseudomonadati</taxon>
        <taxon>Pseudomonadota</taxon>
        <taxon>Alphaproteobacteria</taxon>
        <taxon>Hyphomicrobiales</taxon>
        <taxon>Rhizobiaceae</taxon>
        <taxon>Rhizobium/Agrobacterium group</taxon>
        <taxon>Rhizobium</taxon>
    </lineage>
</organism>
<dbReference type="EMBL" id="JAUOZU010000007">
    <property type="protein sequence ID" value="MDO6964170.1"/>
    <property type="molecule type" value="Genomic_DNA"/>
</dbReference>
<proteinExistence type="predicted"/>
<dbReference type="InterPro" id="IPR047142">
    <property type="entry name" value="OryJ/VirC-like"/>
</dbReference>
<accession>A0ABT8YKG8</accession>
<dbReference type="CDD" id="cd02231">
    <property type="entry name" value="cupin_BLL6423-like"/>
    <property type="match status" value="1"/>
</dbReference>
<comment type="caution">
    <text evidence="2">The sequence shown here is derived from an EMBL/GenBank/DDBJ whole genome shotgun (WGS) entry which is preliminary data.</text>
</comment>
<protein>
    <submittedName>
        <fullName evidence="2">Cupin domain-containing protein</fullName>
    </submittedName>
</protein>
<evidence type="ECO:0000259" key="1">
    <source>
        <dbReference type="Pfam" id="PF07883"/>
    </source>
</evidence>
<keyword evidence="3" id="KW-1185">Reference proteome</keyword>
<evidence type="ECO:0000313" key="2">
    <source>
        <dbReference type="EMBL" id="MDO6964170.1"/>
    </source>
</evidence>
<dbReference type="PANTHER" id="PTHR36156:SF2">
    <property type="entry name" value="CUPIN TYPE-2 DOMAIN-CONTAINING PROTEIN"/>
    <property type="match status" value="1"/>
</dbReference>
<dbReference type="RefSeq" id="WP_304376101.1">
    <property type="nucleotide sequence ID" value="NZ_JAUOZU010000007.1"/>
</dbReference>
<dbReference type="InterPro" id="IPR013096">
    <property type="entry name" value="Cupin_2"/>
</dbReference>
<gene>
    <name evidence="2" type="ORF">Q4481_09395</name>
</gene>
<dbReference type="Gene3D" id="2.60.120.10">
    <property type="entry name" value="Jelly Rolls"/>
    <property type="match status" value="1"/>
</dbReference>
<dbReference type="Proteomes" id="UP001174932">
    <property type="component" value="Unassembled WGS sequence"/>
</dbReference>
<sequence>MGQRSLRRIVTGHDETGKAIVLSDGEPPMIIRNPMQEGLAFYEVWNTHPTPCLVTATCEEPTFAHKGVTAPPAGGTVIRFVDIPPEGQKGPDLDADQARKLFEHVGLAENADHHIPGRHPLMHRTESVDYGICISGEIVLLLDDSEVVLKPGDVVVQRGTIHAWTNRTNTIARMAFILTDGTWDPALKTAFEAHDERLKAAHAL</sequence>
<dbReference type="Gene3D" id="2.20.70.150">
    <property type="match status" value="1"/>
</dbReference>
<dbReference type="SUPFAM" id="SSF51182">
    <property type="entry name" value="RmlC-like cupins"/>
    <property type="match status" value="1"/>
</dbReference>
<name>A0ABT8YKG8_9HYPH</name>